<comment type="caution">
    <text evidence="1">The sequence shown here is derived from an EMBL/GenBank/DDBJ whole genome shotgun (WGS) entry which is preliminary data.</text>
</comment>
<dbReference type="Proteomes" id="UP001165986">
    <property type="component" value="Unassembled WGS sequence"/>
</dbReference>
<proteinExistence type="predicted"/>
<accession>A0AA40VQ75</accession>
<dbReference type="AlphaFoldDB" id="A0AA40VQ75"/>
<keyword evidence="2" id="KW-1185">Reference proteome</keyword>
<organism evidence="1 2">
    <name type="scientific">Komarekiella delphini-convector SJRDD-AB1</name>
    <dbReference type="NCBI Taxonomy" id="2593771"/>
    <lineage>
        <taxon>Bacteria</taxon>
        <taxon>Bacillati</taxon>
        <taxon>Cyanobacteriota</taxon>
        <taxon>Cyanophyceae</taxon>
        <taxon>Nostocales</taxon>
        <taxon>Nostocaceae</taxon>
        <taxon>Komarekiella</taxon>
        <taxon>Komarekiella delphini-convector</taxon>
    </lineage>
</organism>
<gene>
    <name evidence="1" type="ORF">FNW02_09295</name>
</gene>
<protein>
    <submittedName>
        <fullName evidence="1">Uncharacterized protein</fullName>
    </submittedName>
</protein>
<dbReference type="EMBL" id="VJXY01000007">
    <property type="protein sequence ID" value="MBD6616017.1"/>
    <property type="molecule type" value="Genomic_DNA"/>
</dbReference>
<evidence type="ECO:0000313" key="2">
    <source>
        <dbReference type="Proteomes" id="UP001165986"/>
    </source>
</evidence>
<sequence length="100" mass="10976">MGNGKLGAPSGDKGQWGMGRRKRIILLPLYPSVTERLALSRAERSRKACGIATLRAFAQRVADKPLVEKCCSSAPQSLVPSPQPLFIRVRFFWHGNIGLS</sequence>
<name>A0AA40VQ75_9NOST</name>
<reference evidence="1" key="1">
    <citation type="submission" date="2019-07" db="EMBL/GenBank/DDBJ databases">
        <title>Toxilogical consequences of a new and cryptic species of cyanobacteria (Komarekiella delphini-convector) recovered from the epidermis of a bottlenose dolphin and 1500 ft. in the air.</title>
        <authorList>
            <person name="Brown A.O."/>
            <person name="Dvorak P."/>
            <person name="Villanueva C.D."/>
            <person name="Foss A.J."/>
            <person name="Garvey A.D."/>
            <person name="Gibson Q.A."/>
            <person name="Johansen J.R."/>
            <person name="Casamatta D.A."/>
        </authorList>
    </citation>
    <scope>NUCLEOTIDE SEQUENCE</scope>
    <source>
        <strain evidence="1">SJRDD-AB1</strain>
    </source>
</reference>
<evidence type="ECO:0000313" key="1">
    <source>
        <dbReference type="EMBL" id="MBD6616017.1"/>
    </source>
</evidence>